<evidence type="ECO:0000256" key="4">
    <source>
        <dbReference type="ARBA" id="ARBA00023239"/>
    </source>
</evidence>
<name>A0ABW8W7R3_9PSED</name>
<dbReference type="EMBL" id="JBJNUY010000009">
    <property type="protein sequence ID" value="MFL9001314.1"/>
    <property type="molecule type" value="Genomic_DNA"/>
</dbReference>
<gene>
    <name evidence="6" type="ORF">ACJ8NA_22050</name>
</gene>
<protein>
    <submittedName>
        <fullName evidence="6">GFA family protein</fullName>
    </submittedName>
</protein>
<evidence type="ECO:0000256" key="3">
    <source>
        <dbReference type="ARBA" id="ARBA00022833"/>
    </source>
</evidence>
<dbReference type="PANTHER" id="PTHR33337">
    <property type="entry name" value="GFA DOMAIN-CONTAINING PROTEIN"/>
    <property type="match status" value="1"/>
</dbReference>
<feature type="domain" description="CENP-V/GFA" evidence="5">
    <location>
        <begin position="3"/>
        <end position="113"/>
    </location>
</feature>
<keyword evidence="7" id="KW-1185">Reference proteome</keyword>
<comment type="similarity">
    <text evidence="1">Belongs to the Gfa family.</text>
</comment>
<sequence length="148" mass="16171">MGFTGQCRCGQVQLQLQIESAPLYACHCLNCQRWSGSAFALHMLCPAQAIEISGSTLAYTHTTEGHTSTQYACGTCFTRLFNETDAAPGMRVLRAGVLHGADRLAPLAHIWVKRKQPWISLPEGVAQWPESPTPEDFAVAISEGRLQV</sequence>
<comment type="caution">
    <text evidence="6">The sequence shown here is derived from an EMBL/GenBank/DDBJ whole genome shotgun (WGS) entry which is preliminary data.</text>
</comment>
<dbReference type="SUPFAM" id="SSF51316">
    <property type="entry name" value="Mss4-like"/>
    <property type="match status" value="1"/>
</dbReference>
<dbReference type="Gene3D" id="3.90.1590.10">
    <property type="entry name" value="glutathione-dependent formaldehyde- activating enzyme (gfa)"/>
    <property type="match status" value="1"/>
</dbReference>
<dbReference type="Pfam" id="PF04828">
    <property type="entry name" value="GFA"/>
    <property type="match status" value="1"/>
</dbReference>
<organism evidence="6 7">
    <name type="scientific">Pseudomonas azerbaijanorientalis</name>
    <dbReference type="NCBI Taxonomy" id="2842350"/>
    <lineage>
        <taxon>Bacteria</taxon>
        <taxon>Pseudomonadati</taxon>
        <taxon>Pseudomonadota</taxon>
        <taxon>Gammaproteobacteria</taxon>
        <taxon>Pseudomonadales</taxon>
        <taxon>Pseudomonadaceae</taxon>
        <taxon>Pseudomonas</taxon>
    </lineage>
</organism>
<dbReference type="Proteomes" id="UP001628646">
    <property type="component" value="Unassembled WGS sequence"/>
</dbReference>
<dbReference type="PROSITE" id="PS51891">
    <property type="entry name" value="CENP_V_GFA"/>
    <property type="match status" value="1"/>
</dbReference>
<dbReference type="RefSeq" id="WP_007979412.1">
    <property type="nucleotide sequence ID" value="NZ_JBJNUX010000014.1"/>
</dbReference>
<reference evidence="6 7" key="1">
    <citation type="submission" date="2024-12" db="EMBL/GenBank/DDBJ databases">
        <title>Pseudomonas species isolated from Lotus nodules promote plant growth.</title>
        <authorList>
            <person name="Yu Y.-H."/>
            <person name="Kurtenbach J."/>
            <person name="Crosbie D."/>
            <person name="Brachmann A."/>
            <person name="Marin M."/>
        </authorList>
    </citation>
    <scope>NUCLEOTIDE SEQUENCE [LARGE SCALE GENOMIC DNA]</scope>
    <source>
        <strain evidence="6 7">PLb11B</strain>
    </source>
</reference>
<keyword evidence="2" id="KW-0479">Metal-binding</keyword>
<evidence type="ECO:0000259" key="5">
    <source>
        <dbReference type="PROSITE" id="PS51891"/>
    </source>
</evidence>
<evidence type="ECO:0000313" key="7">
    <source>
        <dbReference type="Proteomes" id="UP001628646"/>
    </source>
</evidence>
<proteinExistence type="inferred from homology"/>
<dbReference type="InterPro" id="IPR006913">
    <property type="entry name" value="CENP-V/GFA"/>
</dbReference>
<evidence type="ECO:0000256" key="1">
    <source>
        <dbReference type="ARBA" id="ARBA00005495"/>
    </source>
</evidence>
<keyword evidence="3" id="KW-0862">Zinc</keyword>
<accession>A0ABW8W7R3</accession>
<evidence type="ECO:0000256" key="2">
    <source>
        <dbReference type="ARBA" id="ARBA00022723"/>
    </source>
</evidence>
<keyword evidence="4" id="KW-0456">Lyase</keyword>
<evidence type="ECO:0000313" key="6">
    <source>
        <dbReference type="EMBL" id="MFL9001314.1"/>
    </source>
</evidence>
<dbReference type="PANTHER" id="PTHR33337:SF33">
    <property type="entry name" value="CENP-V_GFA DOMAIN-CONTAINING PROTEIN"/>
    <property type="match status" value="1"/>
</dbReference>
<dbReference type="InterPro" id="IPR011057">
    <property type="entry name" value="Mss4-like_sf"/>
</dbReference>